<feature type="region of interest" description="Disordered" evidence="1">
    <location>
        <begin position="162"/>
        <end position="284"/>
    </location>
</feature>
<reference evidence="2 3" key="2">
    <citation type="submission" date="2019-01" db="EMBL/GenBank/DDBJ databases">
        <title>A chromosome length genome reference of the Java medaka (oryzias javanicus).</title>
        <authorList>
            <person name="Herpin A."/>
            <person name="Takehana Y."/>
            <person name="Naruse K."/>
            <person name="Ansai S."/>
            <person name="Kawaguchi M."/>
        </authorList>
    </citation>
    <scope>NUCLEOTIDE SEQUENCE [LARGE SCALE GENOMIC DNA]</scope>
    <source>
        <strain evidence="2">RS831</strain>
        <tissue evidence="2">Whole body</tissue>
    </source>
</reference>
<gene>
    <name evidence="2" type="ORF">OJAV_G00188280</name>
</gene>
<feature type="compositionally biased region" description="Basic and acidic residues" evidence="1">
    <location>
        <begin position="257"/>
        <end position="276"/>
    </location>
</feature>
<dbReference type="EMBL" id="CM012455">
    <property type="protein sequence ID" value="RVE59421.1"/>
    <property type="molecule type" value="Genomic_DNA"/>
</dbReference>
<dbReference type="PANTHER" id="PTHR12505">
    <property type="entry name" value="PHD FINGER TRANSCRIPTION FACTOR"/>
    <property type="match status" value="1"/>
</dbReference>
<accession>A0A437CAN2</accession>
<protein>
    <recommendedName>
        <fullName evidence="4">BAH domain-containing protein</fullName>
    </recommendedName>
</protein>
<feature type="region of interest" description="Disordered" evidence="1">
    <location>
        <begin position="64"/>
        <end position="98"/>
    </location>
</feature>
<feature type="compositionally biased region" description="Low complexity" evidence="1">
    <location>
        <begin position="78"/>
        <end position="91"/>
    </location>
</feature>
<feature type="compositionally biased region" description="Basic and acidic residues" evidence="1">
    <location>
        <begin position="196"/>
        <end position="225"/>
    </location>
</feature>
<organism evidence="2 3">
    <name type="scientific">Oryzias javanicus</name>
    <name type="common">Javanese ricefish</name>
    <name type="synonym">Aplocheilus javanicus</name>
    <dbReference type="NCBI Taxonomy" id="123683"/>
    <lineage>
        <taxon>Eukaryota</taxon>
        <taxon>Metazoa</taxon>
        <taxon>Chordata</taxon>
        <taxon>Craniata</taxon>
        <taxon>Vertebrata</taxon>
        <taxon>Euteleostomi</taxon>
        <taxon>Actinopterygii</taxon>
        <taxon>Neopterygii</taxon>
        <taxon>Teleostei</taxon>
        <taxon>Neoteleostei</taxon>
        <taxon>Acanthomorphata</taxon>
        <taxon>Ovalentaria</taxon>
        <taxon>Atherinomorphae</taxon>
        <taxon>Beloniformes</taxon>
        <taxon>Adrianichthyidae</taxon>
        <taxon>Oryziinae</taxon>
        <taxon>Oryzias</taxon>
    </lineage>
</organism>
<evidence type="ECO:0008006" key="4">
    <source>
        <dbReference type="Google" id="ProtNLM"/>
    </source>
</evidence>
<keyword evidence="3" id="KW-1185">Reference proteome</keyword>
<reference evidence="2 3" key="1">
    <citation type="submission" date="2018-11" db="EMBL/GenBank/DDBJ databases">
        <authorList>
            <person name="Lopez-Roques C."/>
            <person name="Donnadieu C."/>
            <person name="Bouchez O."/>
            <person name="Klopp C."/>
            <person name="Cabau C."/>
            <person name="Zahm M."/>
        </authorList>
    </citation>
    <scope>NUCLEOTIDE SEQUENCE [LARGE SCALE GENOMIC DNA]</scope>
    <source>
        <strain evidence="2">RS831</strain>
        <tissue evidence="2">Whole body</tissue>
    </source>
</reference>
<feature type="compositionally biased region" description="Low complexity" evidence="1">
    <location>
        <begin position="245"/>
        <end position="255"/>
    </location>
</feature>
<evidence type="ECO:0000256" key="1">
    <source>
        <dbReference type="SAM" id="MobiDB-lite"/>
    </source>
</evidence>
<dbReference type="InterPro" id="IPR052429">
    <property type="entry name" value="BAH_domain_protein"/>
</dbReference>
<evidence type="ECO:0000313" key="2">
    <source>
        <dbReference type="EMBL" id="RVE59421.1"/>
    </source>
</evidence>
<name>A0A437CAN2_ORYJA</name>
<dbReference type="PANTHER" id="PTHR12505:SF22">
    <property type="entry name" value="BAH AND COILED-COIL DOMAIN-CONTAINING PROTEIN 1"/>
    <property type="match status" value="1"/>
</dbReference>
<evidence type="ECO:0000313" key="3">
    <source>
        <dbReference type="Proteomes" id="UP000283210"/>
    </source>
</evidence>
<dbReference type="AlphaFoldDB" id="A0A437CAN2"/>
<dbReference type="OrthoDB" id="8828396at2759"/>
<proteinExistence type="predicted"/>
<sequence length="284" mass="30668">MESRDFAPPHHILTERSALVHSAASRMAPGGHGSVQHPAHFQPGKYYSSHLSMGPHSGASFMGSFLARSLGPPPSHPAHPSGPAASPSSPSYRAGPHSSASPIWFPHSHEGYPSYSGSLASPFLPISPLDHHSNSLYGQHRFYETQKDHFYLRGLPPQPSLLSANHSLPPLSRAAPSHPLGSCSREADGCGGGGRGAKDVGDKVVLSKEKERSSSKERHQESKDKQLHHHHTNSGSAQSGYQAYPHHALLPHLALQGRDEEHRHSLERHKDYRDGDLGGQGGKH</sequence>
<dbReference type="Proteomes" id="UP000283210">
    <property type="component" value="Chromosome 19"/>
</dbReference>